<reference evidence="3" key="1">
    <citation type="submission" date="2016-10" db="EMBL/GenBank/DDBJ databases">
        <authorList>
            <person name="Varghese N."/>
            <person name="Submissions S."/>
        </authorList>
    </citation>
    <scope>NUCLEOTIDE SEQUENCE [LARGE SCALE GENOMIC DNA]</scope>
    <source>
        <strain evidence="3">JCM 18195</strain>
    </source>
</reference>
<dbReference type="AlphaFoldDB" id="A0A1I5XGF3"/>
<gene>
    <name evidence="2" type="ORF">SAMN05216229_11635</name>
</gene>
<protein>
    <submittedName>
        <fullName evidence="2">Type IV pili sensor histidine kinase and response regulator</fullName>
    </submittedName>
</protein>
<keyword evidence="2" id="KW-0808">Transferase</keyword>
<keyword evidence="3" id="KW-1185">Reference proteome</keyword>
<evidence type="ECO:0000256" key="1">
    <source>
        <dbReference type="SAM" id="MobiDB-lite"/>
    </source>
</evidence>
<organism evidence="2 3">
    <name type="scientific">Geopseudomonas sagittaria</name>
    <dbReference type="NCBI Taxonomy" id="1135990"/>
    <lineage>
        <taxon>Bacteria</taxon>
        <taxon>Pseudomonadati</taxon>
        <taxon>Pseudomonadota</taxon>
        <taxon>Gammaproteobacteria</taxon>
        <taxon>Pseudomonadales</taxon>
        <taxon>Pseudomonadaceae</taxon>
        <taxon>Geopseudomonas</taxon>
    </lineage>
</organism>
<dbReference type="NCBIfam" id="TIGR03748">
    <property type="entry name" value="conj_PilL"/>
    <property type="match status" value="1"/>
</dbReference>
<proteinExistence type="predicted"/>
<evidence type="ECO:0000313" key="3">
    <source>
        <dbReference type="Proteomes" id="UP000243084"/>
    </source>
</evidence>
<dbReference type="GO" id="GO:0016301">
    <property type="term" value="F:kinase activity"/>
    <property type="evidence" value="ECO:0007669"/>
    <property type="project" value="UniProtKB-KW"/>
</dbReference>
<keyword evidence="2" id="KW-0418">Kinase</keyword>
<dbReference type="EMBL" id="FOXM01000016">
    <property type="protein sequence ID" value="SFQ30747.1"/>
    <property type="molecule type" value="Genomic_DNA"/>
</dbReference>
<feature type="region of interest" description="Disordered" evidence="1">
    <location>
        <begin position="155"/>
        <end position="179"/>
    </location>
</feature>
<dbReference type="InterPro" id="IPR022260">
    <property type="entry name" value="Integr_conj_element_PilL"/>
</dbReference>
<sequence length="179" mass="19468">MSRQLVTLVLISALTGCAGQQDWPQDISPAPIPRPASPPPEVVPYGRYTLISTESTEGQRDLLAQIVDIRIPASLEPSVEDAMHHVLQRTGYVLCPASAGSRVLYSHPLPAAHYQLGPMRLREALEILAGPAWQLQVDQQQRQLCFQVAQPHSATETAPVEPSAQAYPAAPDQALEVRP</sequence>
<dbReference type="RefSeq" id="WP_092433755.1">
    <property type="nucleotide sequence ID" value="NZ_FOXM01000016.1"/>
</dbReference>
<name>A0A1I5XGF3_9GAMM</name>
<dbReference type="OrthoDB" id="8527469at2"/>
<dbReference type="Proteomes" id="UP000243084">
    <property type="component" value="Unassembled WGS sequence"/>
</dbReference>
<evidence type="ECO:0000313" key="2">
    <source>
        <dbReference type="EMBL" id="SFQ30747.1"/>
    </source>
</evidence>
<accession>A0A1I5XGF3</accession>
<dbReference type="PROSITE" id="PS51257">
    <property type="entry name" value="PROKAR_LIPOPROTEIN"/>
    <property type="match status" value="1"/>
</dbReference>